<gene>
    <name evidence="1" type="ORF">PIIN_07504</name>
</gene>
<evidence type="ECO:0000313" key="1">
    <source>
        <dbReference type="EMBL" id="CCA73551.1"/>
    </source>
</evidence>
<proteinExistence type="predicted"/>
<dbReference type="Proteomes" id="UP000007148">
    <property type="component" value="Unassembled WGS sequence"/>
</dbReference>
<reference evidence="1 2" key="1">
    <citation type="journal article" date="2011" name="PLoS Pathog.">
        <title>Endophytic Life Strategies Decoded by Genome and Transcriptome Analyses of the Mutualistic Root Symbiont Piriformospora indica.</title>
        <authorList>
            <person name="Zuccaro A."/>
            <person name="Lahrmann U."/>
            <person name="Guldener U."/>
            <person name="Langen G."/>
            <person name="Pfiffi S."/>
            <person name="Biedenkopf D."/>
            <person name="Wong P."/>
            <person name="Samans B."/>
            <person name="Grimm C."/>
            <person name="Basiewicz M."/>
            <person name="Murat C."/>
            <person name="Martin F."/>
            <person name="Kogel K.H."/>
        </authorList>
    </citation>
    <scope>NUCLEOTIDE SEQUENCE [LARGE SCALE GENOMIC DNA]</scope>
    <source>
        <strain evidence="1 2">DSM 11827</strain>
    </source>
</reference>
<comment type="caution">
    <text evidence="1">The sequence shown here is derived from an EMBL/GenBank/DDBJ whole genome shotgun (WGS) entry which is preliminary data.</text>
</comment>
<dbReference type="InParanoid" id="G4TQF8"/>
<dbReference type="AlphaFoldDB" id="G4TQF8"/>
<dbReference type="EMBL" id="CAFZ01000234">
    <property type="protein sequence ID" value="CCA73551.1"/>
    <property type="molecule type" value="Genomic_DNA"/>
</dbReference>
<dbReference type="HOGENOM" id="CLU_423407_0_0_1"/>
<sequence length="672" mass="76607">MDRLNEDVLREIFRSVAKTHADGAFILLTVSTSWQALALQVSMADLWIYITISDQTEDLDARLQISLAFARGRPLAVRFRYSPRIIPALFRVLDYDIASLTVLAHRQSWDSLQETFDLLKGALRTTRERFVPQILWTDIDERLYVRFQRLALGWCDVDRYFPFLPPLVQNDLCGRPFPTVERVPTNLITLVQLRDTDRISSNSADNLYKNLPYLGTMTHLYALSLDYSPPMAQDAPTLYLPGLEILQLEVETSWSDHTFTSKLRVPKLRRFWLRGRFKSTCDIVRTMSDGLVLDELLLEQSRLDGISNTLAIKPTRIPHSVDKLTIVAKVSVKESPNLQLQRLLVPLRHLLQSTKANRLHISLPSCYYGYLYHLNELQEPIHTIKLLKDVGAATDGQASPSTHVGSRASVLCDTFILDRESVGPIEWVPSARKIVVKSFFDPLLIPYEWLSVIQEFEIHTMIPAAVILFGSQSQGDKSHTQQADGTLVTEFYTFTSLSRLVCFSQLAESLLSPVCASPSKRPSPSYCIFPALSEIILWHATGKFARSSDGVIRLLAARLGDMPLLRTIGINWFPEWYPVGPLILKWVNMHEHATTLTLRLPSRPARRVVACLVQLFNGKEPKEAFPYDIGSDMYFICDQCFFAGWRFPGDCETRHGRVEVDDMWNITRNTEY</sequence>
<evidence type="ECO:0000313" key="2">
    <source>
        <dbReference type="Proteomes" id="UP000007148"/>
    </source>
</evidence>
<name>G4TQF8_SERID</name>
<organism evidence="1 2">
    <name type="scientific">Serendipita indica (strain DSM 11827)</name>
    <name type="common">Root endophyte fungus</name>
    <name type="synonym">Piriformospora indica</name>
    <dbReference type="NCBI Taxonomy" id="1109443"/>
    <lineage>
        <taxon>Eukaryota</taxon>
        <taxon>Fungi</taxon>
        <taxon>Dikarya</taxon>
        <taxon>Basidiomycota</taxon>
        <taxon>Agaricomycotina</taxon>
        <taxon>Agaricomycetes</taxon>
        <taxon>Sebacinales</taxon>
        <taxon>Serendipitaceae</taxon>
        <taxon>Serendipita</taxon>
    </lineage>
</organism>
<accession>G4TQF8</accession>
<keyword evidence="2" id="KW-1185">Reference proteome</keyword>
<protein>
    <submittedName>
        <fullName evidence="1">Uncharacterized protein</fullName>
    </submittedName>
</protein>